<sequence length="1751" mass="198189">MIGKDVLDKVKNGDAKTYIEELEGNLYTASGSGGELAAFPVPCGLIKGKHKNLIGDRGHPCGKDGTGKEHRFSKERVDEYDEKKIGCSNSEGACAPYRRLSLCNKNFQKINNYSSNAKHNLLLDVCLAAKHEGQSITRDYPKYRATYVDSPYQLCTVLARSFADIGDIVRGRDLYSGNKKKKLNGKETERENLEKNFKKYFQQIYNDVTRTSTSGNNKDTLQERYKEDPNNNFFQLREDWWTANRETVWKAITCDDDKKLASASYFRETCSNGRSETNNNCRCAAGDVPTYFDYVPQFLRWFEEWAEDFCTKRKHKLENAITNCRGHYYGKPRYCSRNGCDCEQTIYKKGYFVIDKGCINCLYACNPYVDWIDKKKEEFEKQRSKYTEEMEKYENGAPRSSGRNRKKRDARNENYDGYEKKFYKILESNGYVDDDKFLDLLSKEDVCTKELKDDDEEEGKIDFKEVNSASGDGNNKTFSHTEYCKPCPDCGVQRNSSGWEKKDTNRCTRGNLYTPKPNKKGTTITILKSGEGHEDIKKKLNAFCAETNSSSGGAVNAVGGSGSQDLYDRWQCYKGEDVMKAEDDDEKDVQKVKDAGGLCILENNDGEGKVNKQKTFNNFFYYWVAHMLKDSIYWRMKKLEKCLEKAKKGKCRNGCKGDCDCFKNWIGKKETEWTNIKKHFGNQEAFKNKVENSEYKMLGPLFNTPDFVLQCNLQIEFLKGDSEDASAQDTQNSLDSDEKQHLKKMLKEIGVDASGSGDGGMCGIGVASGSGPKNIMDKLIDYERGEAKTCLETHKEKCEDTPGAPGAGAGRSDTGPPQQPALHGATDDENEEEDEEEEEEEGDTGPTAVDQVEVEDEKEPQQEASPAQDEVKPACKIVDDLFTSDDNTALNEACRQKYEKGKERFTQWYCASKSGDNTGSSGATAGSGSICIPPRRRKLYIHKVDDDVKDDASLRDWFVKSAAVETFFLWDRYKEENKPQGGVGAAQALQLPGSVSGDSDEETPQQQLSRGEIPPDFLRLMFYTLGDYRDICIGDEKVIQMLKDSGDTKIKDISDKIKSVIEKSGSKPSGQTTKPEDWWNDTLGPAVWNGMICALTYDTNSGGEGKPQQNESVKKAFFGENNNDNPVKPGTFKIKYEYKNAKLEGEGGTTALSSDAPQDAATSTGTTLASFITRPVYFRYLEEWGETFCRERRRRLKDIKYECRGDGNKYSSGDGEECKEIGKKNDTNFKPFDYSSCPKSCTSYKKWIKRKKDEYDEQKSAYVKQKEGVERNNDAKNNSDDTSDNYFVKKLGTDYRSIESFLEQLKKGSCKKDNAENEKKEDGYIDFSNTKETFGHENYCDPCPVFGVKCINGVCNGGGTKVTCNGETVTAEEVAKMKDSTVLNMLVSDKSATTFPSGLEACKNANIFKGFRKDEWTCGNLCKSDVCVLKNFNQDIHEKQNVLIRTLFIQWLEHFLKDYIEIQKKLKPCIENGKGKEQKCFKGCKENCDCVKEWVAQKTTEWEKIKKRYLDQYKNAGGSDDYNVKYFLQQAPFHDEVNKAIKPCTDLNKFQDSTYCTETDSSEKKKGEKRKDIVECLLDRLKKKATSCPGKPSSEKQSECKEPPHDDEQEPLEEENTVEAPKICPPTKQQPEPDDKCGEIEEKKDEKEEEPKGEDGGAIGPSGPAGTVEPEQEPPKPQSPKAEKKKTKPKRSPRPIDDLTPALKKAMLSSTIMWSIGIGFAAFTYFFLKNEKKKKKKRNIKKNLLKYKYKF</sequence>
<feature type="compositionally biased region" description="Basic residues" evidence="2">
    <location>
        <begin position="1683"/>
        <end position="1693"/>
    </location>
</feature>
<evidence type="ECO:0000313" key="10">
    <source>
        <dbReference type="Proteomes" id="UP000030697"/>
    </source>
</evidence>
<feature type="region of interest" description="Disordered" evidence="2">
    <location>
        <begin position="991"/>
        <end position="1011"/>
    </location>
</feature>
<feature type="compositionally biased region" description="Acidic residues" evidence="2">
    <location>
        <begin position="827"/>
        <end position="843"/>
    </location>
</feature>
<evidence type="ECO:0000256" key="3">
    <source>
        <dbReference type="SAM" id="Phobius"/>
    </source>
</evidence>
<evidence type="ECO:0000259" key="4">
    <source>
        <dbReference type="Pfam" id="PF03011"/>
    </source>
</evidence>
<feature type="domain" description="Duffy-antigen binding" evidence="5">
    <location>
        <begin position="930"/>
        <end position="1101"/>
    </location>
</feature>
<evidence type="ECO:0008006" key="11">
    <source>
        <dbReference type="Google" id="ProtNLM"/>
    </source>
</evidence>
<dbReference type="Proteomes" id="UP000030697">
    <property type="component" value="Unassembled WGS sequence"/>
</dbReference>
<feature type="transmembrane region" description="Helical" evidence="3">
    <location>
        <begin position="1706"/>
        <end position="1728"/>
    </location>
</feature>
<feature type="compositionally biased region" description="Basic and acidic residues" evidence="2">
    <location>
        <begin position="1631"/>
        <end position="1655"/>
    </location>
</feature>
<proteinExistence type="predicted"/>
<evidence type="ECO:0000256" key="1">
    <source>
        <dbReference type="SAM" id="Coils"/>
    </source>
</evidence>
<keyword evidence="1" id="KW-0175">Coiled coil</keyword>
<dbReference type="EMBL" id="KE124463">
    <property type="protein sequence ID" value="EWC77994.1"/>
    <property type="molecule type" value="Genomic_DNA"/>
</dbReference>
<organism evidence="9 10">
    <name type="scientific">Plasmodium falciparum UGT5.1</name>
    <dbReference type="NCBI Taxonomy" id="1237627"/>
    <lineage>
        <taxon>Eukaryota</taxon>
        <taxon>Sar</taxon>
        <taxon>Alveolata</taxon>
        <taxon>Apicomplexa</taxon>
        <taxon>Aconoidasida</taxon>
        <taxon>Haemosporida</taxon>
        <taxon>Plasmodiidae</taxon>
        <taxon>Plasmodium</taxon>
        <taxon>Plasmodium (Laverania)</taxon>
    </lineage>
</organism>
<feature type="region of interest" description="Disordered" evidence="2">
    <location>
        <begin position="390"/>
        <end position="410"/>
    </location>
</feature>
<evidence type="ECO:0000256" key="2">
    <source>
        <dbReference type="SAM" id="MobiDB-lite"/>
    </source>
</evidence>
<feature type="domain" description="Duffy-binding-like" evidence="8">
    <location>
        <begin position="304"/>
        <end position="481"/>
    </location>
</feature>
<dbReference type="Pfam" id="PF05424">
    <property type="entry name" value="Duffy_binding"/>
    <property type="match status" value="2"/>
</dbReference>
<feature type="compositionally biased region" description="Acidic residues" evidence="2">
    <location>
        <begin position="1607"/>
        <end position="1617"/>
    </location>
</feature>
<dbReference type="FunFam" id="1.20.1310.20:FF:000001">
    <property type="entry name" value="Erythrocyte membrane protein 1, PfEMP1"/>
    <property type="match status" value="1"/>
</dbReference>
<feature type="region of interest" description="Disordered" evidence="2">
    <location>
        <begin position="1585"/>
        <end position="1699"/>
    </location>
</feature>
<feature type="compositionally biased region" description="Basic and acidic residues" evidence="2">
    <location>
        <begin position="1593"/>
        <end position="1606"/>
    </location>
</feature>
<feature type="domain" description="Plasmodium falciparum erythrocyte membrane protein-1 N-terminal segment" evidence="6">
    <location>
        <begin position="1"/>
        <end position="29"/>
    </location>
</feature>
<feature type="domain" description="Cysteine-rich interdomain region 1 gamma" evidence="7">
    <location>
        <begin position="1380"/>
        <end position="1431"/>
    </location>
</feature>
<feature type="domain" description="Duffy-binding-like" evidence="8">
    <location>
        <begin position="1183"/>
        <end position="1337"/>
    </location>
</feature>
<dbReference type="Pfam" id="PF03011">
    <property type="entry name" value="PFEMP"/>
    <property type="match status" value="2"/>
</dbReference>
<keyword evidence="3" id="KW-0472">Membrane</keyword>
<evidence type="ECO:0000313" key="9">
    <source>
        <dbReference type="EMBL" id="EWC77994.1"/>
    </source>
</evidence>
<protein>
    <recommendedName>
        <fullName evidence="11">Duffy-binding-like domain-containing protein</fullName>
    </recommendedName>
</protein>
<dbReference type="Gene3D" id="1.20.58.830">
    <property type="match status" value="3"/>
</dbReference>
<dbReference type="InterPro" id="IPR029210">
    <property type="entry name" value="PfEMP1_NTS"/>
</dbReference>
<feature type="domain" description="Duffy-binding-like" evidence="4">
    <location>
        <begin position="1447"/>
        <end position="1594"/>
    </location>
</feature>
<dbReference type="InterPro" id="IPR008602">
    <property type="entry name" value="Duffy-antigen-binding"/>
</dbReference>
<evidence type="ECO:0000259" key="7">
    <source>
        <dbReference type="Pfam" id="PF18562"/>
    </source>
</evidence>
<dbReference type="InterPro" id="IPR042202">
    <property type="entry name" value="Duffy-ag-bd_sf"/>
</dbReference>
<evidence type="ECO:0000259" key="5">
    <source>
        <dbReference type="Pfam" id="PF05424"/>
    </source>
</evidence>
<dbReference type="Pfam" id="PF22672">
    <property type="entry name" value="DBL_C"/>
    <property type="match status" value="2"/>
</dbReference>
<dbReference type="Pfam" id="PF18562">
    <property type="entry name" value="CIDR1_gamma"/>
    <property type="match status" value="1"/>
</dbReference>
<feature type="region of interest" description="Disordered" evidence="2">
    <location>
        <begin position="794"/>
        <end position="873"/>
    </location>
</feature>
<evidence type="ECO:0000259" key="6">
    <source>
        <dbReference type="Pfam" id="PF15447"/>
    </source>
</evidence>
<dbReference type="Gene3D" id="1.20.1310.20">
    <property type="entry name" value="Duffy-antigen binding domain"/>
    <property type="match status" value="2"/>
</dbReference>
<gene>
    <name evidence="9" type="ORF">C923_01330</name>
</gene>
<name>W7JSZ5_PLAFA</name>
<dbReference type="FunFam" id="1.20.58.830:FF:000003">
    <property type="entry name" value="Erythrocyte membrane protein 1, PfEMP1"/>
    <property type="match status" value="1"/>
</dbReference>
<dbReference type="GO" id="GO:0016020">
    <property type="term" value="C:membrane"/>
    <property type="evidence" value="ECO:0007669"/>
    <property type="project" value="InterPro"/>
</dbReference>
<feature type="coiled-coil region" evidence="1">
    <location>
        <begin position="176"/>
        <end position="203"/>
    </location>
</feature>
<reference evidence="9 10" key="1">
    <citation type="submission" date="2013-02" db="EMBL/GenBank/DDBJ databases">
        <title>The Genome Sequence of Plasmodium falciparum UGT5.1.</title>
        <authorList>
            <consortium name="The Broad Institute Genome Sequencing Platform"/>
            <consortium name="The Broad Institute Genome Sequencing Center for Infectious Disease"/>
            <person name="Neafsey D."/>
            <person name="Cheeseman I."/>
            <person name="Volkman S."/>
            <person name="Adams J."/>
            <person name="Walker B."/>
            <person name="Young S.K."/>
            <person name="Zeng Q."/>
            <person name="Gargeya S."/>
            <person name="Fitzgerald M."/>
            <person name="Haas B."/>
            <person name="Abouelleil A."/>
            <person name="Alvarado L."/>
            <person name="Arachchi H.M."/>
            <person name="Berlin A.M."/>
            <person name="Chapman S.B."/>
            <person name="Dewar J."/>
            <person name="Goldberg J."/>
            <person name="Griggs A."/>
            <person name="Gujja S."/>
            <person name="Hansen M."/>
            <person name="Howarth C."/>
            <person name="Imamovic A."/>
            <person name="Larimer J."/>
            <person name="McCowan C."/>
            <person name="Murphy C."/>
            <person name="Neiman D."/>
            <person name="Pearson M."/>
            <person name="Priest M."/>
            <person name="Roberts A."/>
            <person name="Saif S."/>
            <person name="Shea T."/>
            <person name="Sisk P."/>
            <person name="Sykes S."/>
            <person name="Wortman J."/>
            <person name="Nusbaum C."/>
            <person name="Birren B."/>
        </authorList>
    </citation>
    <scope>NUCLEOTIDE SEQUENCE [LARGE SCALE GENOMIC DNA]</scope>
    <source>
        <strain evidence="9 10">UGT5.1</strain>
    </source>
</reference>
<dbReference type="GO" id="GO:0046789">
    <property type="term" value="F:host cell surface receptor binding"/>
    <property type="evidence" value="ECO:0007669"/>
    <property type="project" value="InterPro"/>
</dbReference>
<dbReference type="InterPro" id="IPR054595">
    <property type="entry name" value="DBL_C"/>
</dbReference>
<dbReference type="Gene3D" id="1.20.58.1930">
    <property type="match status" value="1"/>
</dbReference>
<keyword evidence="3" id="KW-0812">Transmembrane</keyword>
<feature type="domain" description="Duffy-antigen binding" evidence="5">
    <location>
        <begin position="92"/>
        <end position="300"/>
    </location>
</feature>
<dbReference type="SUPFAM" id="SSF140924">
    <property type="entry name" value="Duffy binding domain-like"/>
    <property type="match status" value="4"/>
</dbReference>
<keyword evidence="3" id="KW-1133">Transmembrane helix</keyword>
<dbReference type="InterPro" id="IPR004258">
    <property type="entry name" value="DBL"/>
</dbReference>
<dbReference type="FunFam" id="1.20.58.1930:FF:000001">
    <property type="entry name" value="Erythrocyte membrane protein 1, PfEMP1"/>
    <property type="match status" value="1"/>
</dbReference>
<evidence type="ECO:0000259" key="8">
    <source>
        <dbReference type="Pfam" id="PF22672"/>
    </source>
</evidence>
<accession>W7JSZ5</accession>
<feature type="domain" description="Duffy-binding-like" evidence="4">
    <location>
        <begin position="619"/>
        <end position="798"/>
    </location>
</feature>
<dbReference type="Pfam" id="PF15447">
    <property type="entry name" value="NTS"/>
    <property type="match status" value="1"/>
</dbReference>
<dbReference type="InterPro" id="IPR041480">
    <property type="entry name" value="CIDR1_gamma"/>
</dbReference>